<feature type="compositionally biased region" description="Pro residues" evidence="4">
    <location>
        <begin position="383"/>
        <end position="392"/>
    </location>
</feature>
<dbReference type="PANTHER" id="PTHR45188:SF2">
    <property type="entry name" value="DNAJ HOMOLOG SUBFAMILY C MEMBER 7"/>
    <property type="match status" value="1"/>
</dbReference>
<evidence type="ECO:0000256" key="4">
    <source>
        <dbReference type="SAM" id="MobiDB-lite"/>
    </source>
</evidence>
<dbReference type="InterPro" id="IPR037257">
    <property type="entry name" value="T2SS_E_N_sf"/>
</dbReference>
<feature type="repeat" description="TPR" evidence="3">
    <location>
        <begin position="529"/>
        <end position="562"/>
    </location>
</feature>
<accession>G2LH98</accession>
<evidence type="ECO:0000313" key="6">
    <source>
        <dbReference type="EMBL" id="AEP11840.1"/>
    </source>
</evidence>
<dbReference type="KEGG" id="ctm:Cabther_A1086"/>
<evidence type="ECO:0000256" key="2">
    <source>
        <dbReference type="ARBA" id="ARBA00022803"/>
    </source>
</evidence>
<dbReference type="SMART" id="SM00028">
    <property type="entry name" value="TPR"/>
    <property type="match status" value="2"/>
</dbReference>
<feature type="compositionally biased region" description="Low complexity" evidence="4">
    <location>
        <begin position="393"/>
        <end position="403"/>
    </location>
</feature>
<dbReference type="PANTHER" id="PTHR45188">
    <property type="entry name" value="DNAJ PROTEIN P58IPK HOMOLOG"/>
    <property type="match status" value="1"/>
</dbReference>
<reference evidence="6 7" key="1">
    <citation type="journal article" date="2012" name="Environ. Microbiol.">
        <title>Complete genome of Candidatus Chloracidobacterium thermophilum, a chlorophyll-based photoheterotroph belonging to the phylum Acidobacteria.</title>
        <authorList>
            <person name="Garcia Costas A.M."/>
            <person name="Liu Z."/>
            <person name="Tomsho L.P."/>
            <person name="Schuster S.C."/>
            <person name="Ward D.M."/>
            <person name="Bryant D.A."/>
        </authorList>
    </citation>
    <scope>NUCLEOTIDE SEQUENCE [LARGE SCALE GENOMIC DNA]</scope>
    <source>
        <strain evidence="6 7">B</strain>
    </source>
</reference>
<dbReference type="HOGENOM" id="CLU_435965_0_0_0"/>
<keyword evidence="1" id="KW-0677">Repeat</keyword>
<feature type="region of interest" description="Disordered" evidence="4">
    <location>
        <begin position="577"/>
        <end position="615"/>
    </location>
</feature>
<evidence type="ECO:0000313" key="7">
    <source>
        <dbReference type="Proteomes" id="UP000006791"/>
    </source>
</evidence>
<dbReference type="SUPFAM" id="SSF48452">
    <property type="entry name" value="TPR-like"/>
    <property type="match status" value="1"/>
</dbReference>
<feature type="compositionally biased region" description="Basic and acidic residues" evidence="4">
    <location>
        <begin position="600"/>
        <end position="610"/>
    </location>
</feature>
<dbReference type="InterPro" id="IPR019734">
    <property type="entry name" value="TPR_rpt"/>
</dbReference>
<dbReference type="AlphaFoldDB" id="G2LH98"/>
<dbReference type="SUPFAM" id="SSF160246">
    <property type="entry name" value="EspE N-terminal domain-like"/>
    <property type="match status" value="1"/>
</dbReference>
<name>G2LH98_CHLTF</name>
<dbReference type="EMBL" id="CP002514">
    <property type="protein sequence ID" value="AEP11840.1"/>
    <property type="molecule type" value="Genomic_DNA"/>
</dbReference>
<dbReference type="OrthoDB" id="116614at2"/>
<dbReference type="PROSITE" id="PS50005">
    <property type="entry name" value="TPR"/>
    <property type="match status" value="1"/>
</dbReference>
<feature type="domain" description="J" evidence="5">
    <location>
        <begin position="292"/>
        <end position="363"/>
    </location>
</feature>
<dbReference type="Gene3D" id="1.25.40.10">
    <property type="entry name" value="Tetratricopeptide repeat domain"/>
    <property type="match status" value="1"/>
</dbReference>
<dbReference type="CDD" id="cd06257">
    <property type="entry name" value="DnaJ"/>
    <property type="match status" value="1"/>
</dbReference>
<feature type="compositionally biased region" description="Pro residues" evidence="4">
    <location>
        <begin position="241"/>
        <end position="264"/>
    </location>
</feature>
<dbReference type="PRINTS" id="PR00625">
    <property type="entry name" value="JDOMAIN"/>
</dbReference>
<dbReference type="SMART" id="SM00271">
    <property type="entry name" value="DnaJ"/>
    <property type="match status" value="1"/>
</dbReference>
<dbReference type="Pfam" id="PF13181">
    <property type="entry name" value="TPR_8"/>
    <property type="match status" value="1"/>
</dbReference>
<proteinExistence type="predicted"/>
<dbReference type="InterPro" id="IPR018253">
    <property type="entry name" value="DnaJ_domain_CS"/>
</dbReference>
<dbReference type="Pfam" id="PF14332">
    <property type="entry name" value="DUF4388"/>
    <property type="match status" value="1"/>
</dbReference>
<dbReference type="Proteomes" id="UP000006791">
    <property type="component" value="Chromosome 1"/>
</dbReference>
<dbReference type="Gene3D" id="1.10.287.110">
    <property type="entry name" value="DnaJ domain"/>
    <property type="match status" value="1"/>
</dbReference>
<keyword evidence="7" id="KW-1185">Reference proteome</keyword>
<feature type="region of interest" description="Disordered" evidence="4">
    <location>
        <begin position="236"/>
        <end position="268"/>
    </location>
</feature>
<dbReference type="InterPro" id="IPR011990">
    <property type="entry name" value="TPR-like_helical_dom_sf"/>
</dbReference>
<gene>
    <name evidence="6" type="ordered locus">Cabther_A1086</name>
</gene>
<dbReference type="InterPro" id="IPR025497">
    <property type="entry name" value="PatA-like_N"/>
</dbReference>
<dbReference type="InterPro" id="IPR036869">
    <property type="entry name" value="J_dom_sf"/>
</dbReference>
<dbReference type="STRING" id="981222.Cabther_A1086"/>
<evidence type="ECO:0000256" key="1">
    <source>
        <dbReference type="ARBA" id="ARBA00022737"/>
    </source>
</evidence>
<dbReference type="InterPro" id="IPR001623">
    <property type="entry name" value="DnaJ_domain"/>
</dbReference>
<keyword evidence="2 3" id="KW-0802">TPR repeat</keyword>
<evidence type="ECO:0000256" key="3">
    <source>
        <dbReference type="PROSITE-ProRule" id="PRU00339"/>
    </source>
</evidence>
<evidence type="ECO:0000259" key="5">
    <source>
        <dbReference type="PROSITE" id="PS50076"/>
    </source>
</evidence>
<feature type="region of interest" description="Disordered" evidence="4">
    <location>
        <begin position="376"/>
        <end position="453"/>
    </location>
</feature>
<sequence>MKGTLSLINFADIIRDLHLTRRTGLLRLTRDRELRAVFVEQGDLVFALSNLPHERLGDFLLARDLITREQYEAAVQKPNAKQRFGQVLVEMGVMSREAVETHARQHLTEIILAAFEWERGEFVFEEGTRAAHDVKLNLLTPNLILMGVRRMTNDEAVRRALGPTTQFIELSPDAITQLQRATLDGTEGFVLSRITGRMTIDELVLISGVPEATILRVVYGLLCAGILVGSHPRPTMANPQPAAPAAPPPATPQPVATPPTPHSIPEPEAVKPDEARFELQMFREFLSLKTTTYYDMLNVGPTASDSEIKRSYYQMAKKYHPDRYRPLGMPDVLESAEWIFARISEAYEKLRDPDVRRRYDEFIGLIPENTVQTEAKVASVTAPSPPSAPPVSKPAVGTQTGQIPTPPIPPVGAGTTGSLASSTQPVGSRTGSSSQGLGRQTGAATTGSVSAPAETAAETAARSYEMACAAIERKDFITAITYLREAVRLAPEVIRYRSRLASLCMQNPKLRKEAEDQLLAILKIDGTYVDAHLALGHMYHQAGMEKSARKQFEAALAIQPDNAVAKQMLSLLKSETEAKAAPVPPKLPTKPQTPAAKSPAKTEKPEEPKKSLLQQDVGELFGKLFKR</sequence>
<dbReference type="SUPFAM" id="SSF46565">
    <property type="entry name" value="Chaperone J-domain"/>
    <property type="match status" value="1"/>
</dbReference>
<dbReference type="PROSITE" id="PS50076">
    <property type="entry name" value="DNAJ_2"/>
    <property type="match status" value="1"/>
</dbReference>
<feature type="compositionally biased region" description="Polar residues" evidence="4">
    <location>
        <begin position="418"/>
        <end position="449"/>
    </location>
</feature>
<organism evidence="6 7">
    <name type="scientific">Chloracidobacterium thermophilum (strain B)</name>
    <dbReference type="NCBI Taxonomy" id="981222"/>
    <lineage>
        <taxon>Bacteria</taxon>
        <taxon>Pseudomonadati</taxon>
        <taxon>Acidobacteriota</taxon>
        <taxon>Terriglobia</taxon>
        <taxon>Terriglobales</taxon>
        <taxon>Acidobacteriaceae</taxon>
        <taxon>Chloracidobacterium</taxon>
    </lineage>
</organism>
<dbReference type="PROSITE" id="PS00636">
    <property type="entry name" value="DNAJ_1"/>
    <property type="match status" value="1"/>
</dbReference>
<dbReference type="Pfam" id="PF00226">
    <property type="entry name" value="DnaJ"/>
    <property type="match status" value="1"/>
</dbReference>
<protein>
    <submittedName>
        <fullName evidence="6">DnaJ-class molecular chaperone with C-terminal Zn finger domain</fullName>
    </submittedName>
</protein>